<protein>
    <submittedName>
        <fullName evidence="2">Methyltransf_14 domain-containing protein</fullName>
    </submittedName>
</protein>
<dbReference type="WBParaSite" id="Csp11.Scaffold564.g4024.t1">
    <property type="protein sequence ID" value="Csp11.Scaffold564.g4024.t1"/>
    <property type="gene ID" value="Csp11.Scaffold564.g4024"/>
</dbReference>
<sequence>MNSKPLTYDSLKTVIQYMEPNTRILLYSKIPLIRTVERRVPLRLKELVVGNHHIRVNDISYSYEVYQMNDTKNVVSGRSRLNGRTVCDVDEFGIRDYITKAGGMVPGNNGHVERNLFGDYDRENIPSNEGRLERLKKLLEVEKQQYSQLLNYRPNGNVNGGHRSFYQFTRLREDTIGRIYKQEELELLENEENVKKVVESTKERIKRMKKELVPFENKRNNIRPNFEIHFMKSRGNKPLHLIKRINYTRDLHKAGEYLMEVMFGKRRDFQTNLSRFYLGCTTQYPRSFKIKANKLCFIGDGPLNLDRLKPVIDESSFPLEEISIQKPFHNPQEIEHELIGNCKALKLSGKCDLLLRLIPTLQHQSVDFFIPSYYFEREPFITLIRSWIETNNPVGTCFTFSTYQSKQHAIEVLHFVNNQINGSVLFFDRVDIPMANSKVVRISYESDKQDSYLIKMTVVSL</sequence>
<reference evidence="2" key="1">
    <citation type="submission" date="2016-11" db="UniProtKB">
        <authorList>
            <consortium name="WormBaseParasite"/>
        </authorList>
    </citation>
    <scope>IDENTIFICATION</scope>
</reference>
<dbReference type="PANTHER" id="PTHR31379">
    <property type="entry name" value="F-BOX C PROTEIN-RELATED-RELATED"/>
    <property type="match status" value="1"/>
</dbReference>
<dbReference type="Proteomes" id="UP000095282">
    <property type="component" value="Unplaced"/>
</dbReference>
<organism evidence="1 2">
    <name type="scientific">Caenorhabditis tropicalis</name>
    <dbReference type="NCBI Taxonomy" id="1561998"/>
    <lineage>
        <taxon>Eukaryota</taxon>
        <taxon>Metazoa</taxon>
        <taxon>Ecdysozoa</taxon>
        <taxon>Nematoda</taxon>
        <taxon>Chromadorea</taxon>
        <taxon>Rhabditida</taxon>
        <taxon>Rhabditina</taxon>
        <taxon>Rhabditomorpha</taxon>
        <taxon>Rhabditoidea</taxon>
        <taxon>Rhabditidae</taxon>
        <taxon>Peloderinae</taxon>
        <taxon>Caenorhabditis</taxon>
    </lineage>
</organism>
<dbReference type="InterPro" id="IPR021942">
    <property type="entry name" value="DUF3557"/>
</dbReference>
<evidence type="ECO:0000313" key="2">
    <source>
        <dbReference type="WBParaSite" id="Csp11.Scaffold564.g4024.t1"/>
    </source>
</evidence>
<dbReference type="AlphaFoldDB" id="A0A1I7TAH1"/>
<keyword evidence="1" id="KW-1185">Reference proteome</keyword>
<accession>A0A1I7TAH1</accession>
<dbReference type="PANTHER" id="PTHR31379:SF1">
    <property type="entry name" value="F-BOX C PROTEIN-RELATED"/>
    <property type="match status" value="1"/>
</dbReference>
<name>A0A1I7TAH1_9PELO</name>
<evidence type="ECO:0000313" key="1">
    <source>
        <dbReference type="Proteomes" id="UP000095282"/>
    </source>
</evidence>
<proteinExistence type="predicted"/>
<dbReference type="Pfam" id="PF12078">
    <property type="entry name" value="DUF3557"/>
    <property type="match status" value="1"/>
</dbReference>